<dbReference type="OrthoDB" id="207175at2759"/>
<evidence type="ECO:0000256" key="5">
    <source>
        <dbReference type="ARBA" id="ARBA00023163"/>
    </source>
</evidence>
<feature type="domain" description="AP2/ERF" evidence="9">
    <location>
        <begin position="289"/>
        <end position="355"/>
    </location>
</feature>
<dbReference type="InterPro" id="IPR036955">
    <property type="entry name" value="AP2/ERF_dom_sf"/>
</dbReference>
<evidence type="ECO:0000256" key="7">
    <source>
        <dbReference type="ARBA" id="ARBA00037973"/>
    </source>
</evidence>
<dbReference type="CDD" id="cd00018">
    <property type="entry name" value="AP2"/>
    <property type="match status" value="2"/>
</dbReference>
<gene>
    <name evidence="11" type="primary">LOC103704965</name>
</gene>
<evidence type="ECO:0000259" key="9">
    <source>
        <dbReference type="PROSITE" id="PS51032"/>
    </source>
</evidence>
<dbReference type="Proteomes" id="UP000228380">
    <property type="component" value="Chromosome 8"/>
</dbReference>
<dbReference type="KEGG" id="pda:103704965"/>
<feature type="compositionally biased region" description="Low complexity" evidence="8">
    <location>
        <begin position="498"/>
        <end position="520"/>
    </location>
</feature>
<dbReference type="InterPro" id="IPR016177">
    <property type="entry name" value="DNA-bd_dom_sf"/>
</dbReference>
<dbReference type="SUPFAM" id="SSF54171">
    <property type="entry name" value="DNA-binding domain"/>
    <property type="match status" value="2"/>
</dbReference>
<dbReference type="GO" id="GO:0005634">
    <property type="term" value="C:nucleus"/>
    <property type="evidence" value="ECO:0007669"/>
    <property type="project" value="UniProtKB-SubCell"/>
</dbReference>
<evidence type="ECO:0000256" key="6">
    <source>
        <dbReference type="ARBA" id="ARBA00023242"/>
    </source>
</evidence>
<organism evidence="10 11">
    <name type="scientific">Phoenix dactylifera</name>
    <name type="common">Date palm</name>
    <dbReference type="NCBI Taxonomy" id="42345"/>
    <lineage>
        <taxon>Eukaryota</taxon>
        <taxon>Viridiplantae</taxon>
        <taxon>Streptophyta</taxon>
        <taxon>Embryophyta</taxon>
        <taxon>Tracheophyta</taxon>
        <taxon>Spermatophyta</taxon>
        <taxon>Magnoliopsida</taxon>
        <taxon>Liliopsida</taxon>
        <taxon>Arecaceae</taxon>
        <taxon>Coryphoideae</taxon>
        <taxon>Phoeniceae</taxon>
        <taxon>Phoenix</taxon>
    </lineage>
</organism>
<dbReference type="PANTHER" id="PTHR32467:SF90">
    <property type="entry name" value="AP2-LIKE ETHYLENE-RESPONSIVE TRANSCRIPTION FACTOR AIL1"/>
    <property type="match status" value="1"/>
</dbReference>
<dbReference type="GeneID" id="103704965"/>
<dbReference type="InterPro" id="IPR001471">
    <property type="entry name" value="AP2/ERF_dom"/>
</dbReference>
<reference evidence="10" key="1">
    <citation type="journal article" date="2019" name="Nat. Commun.">
        <title>Genome-wide association mapping of date palm fruit traits.</title>
        <authorList>
            <person name="Hazzouri K.M."/>
            <person name="Gros-Balthazard M."/>
            <person name="Flowers J.M."/>
            <person name="Copetti D."/>
            <person name="Lemansour A."/>
            <person name="Lebrun M."/>
            <person name="Masmoudi K."/>
            <person name="Ferrand S."/>
            <person name="Dhar M.I."/>
            <person name="Fresquez Z.A."/>
            <person name="Rosas U."/>
            <person name="Zhang J."/>
            <person name="Talag J."/>
            <person name="Lee S."/>
            <person name="Kudrna D."/>
            <person name="Powell R.F."/>
            <person name="Leitch I.J."/>
            <person name="Krueger R.R."/>
            <person name="Wing R.A."/>
            <person name="Amiri K.M.A."/>
            <person name="Purugganan M.D."/>
        </authorList>
    </citation>
    <scope>NUCLEOTIDE SEQUENCE [LARGE SCALE GENOMIC DNA]</scope>
    <source>
        <strain evidence="10">cv. Khalas</strain>
    </source>
</reference>
<keyword evidence="5" id="KW-0804">Transcription</keyword>
<name>A0A8B9AGE8_PHODC</name>
<accession>A0A8B9AGE8</accession>
<dbReference type="FunFam" id="3.30.730.10:FF:000002">
    <property type="entry name" value="AP2-like ethylene-responsive transcription factor"/>
    <property type="match status" value="1"/>
</dbReference>
<evidence type="ECO:0000256" key="3">
    <source>
        <dbReference type="ARBA" id="ARBA00023015"/>
    </source>
</evidence>
<feature type="compositionally biased region" description="Basic residues" evidence="8">
    <location>
        <begin position="9"/>
        <end position="25"/>
    </location>
</feature>
<sequence>MDIYLPLSPHHHPHNHQNHHHHHHHHQEEGFAGGGEGGGNVGLGTPLPLLPICSDGSLCLLEPLSKPPHGAPDWNYEASMAATFTNKSADEEREGPKLEDLLGGYSENTNKESQSHQSISSFHDFYYHNPTSPSININMPPSFSNGNKEKEEEIQNSYKLFQSFHQSKQSFDQTYNLKPQFLMPNHNPVTNSTYSVGLDGAASISGFKSRLRQNLSTPMEKQLAEAFECNSQSLTLSMSPSVPFGADEIIPAASSHFSDNGRNSLVAKPMNQEPIPRKSTETFGQRTSQYRGVTRHRWTGRYEAHLWDNSCRKEGQTRKGRQVYLGGYDKEEKAARAYDLAALKYWGPTTQLNFSLSSYEKEIEEMKNMTRQEFVAYLRRNSSGFSRGASMYRGVTRHHQHGRWQARIGRVAGNKDLYLGTFSTQEEAAEAYDIAAIKFRGLNAVTNFDITKYDVKRICSSSSLIAGDLAKRSPKNSLSLAEHTSLTGRHDEPLEPPNSARSVANSLVSSSMSNADSTTSGRTGRGHAVPLNALKHENSDQNGNGHGGVRGNMDWMTAEARPTGFQVAYQLPMFALWNK</sequence>
<dbReference type="GO" id="GO:0003700">
    <property type="term" value="F:DNA-binding transcription factor activity"/>
    <property type="evidence" value="ECO:0007669"/>
    <property type="project" value="InterPro"/>
</dbReference>
<feature type="region of interest" description="Disordered" evidence="8">
    <location>
        <begin position="86"/>
        <end position="116"/>
    </location>
</feature>
<evidence type="ECO:0000256" key="1">
    <source>
        <dbReference type="ARBA" id="ARBA00004123"/>
    </source>
</evidence>
<dbReference type="PRINTS" id="PR00367">
    <property type="entry name" value="ETHRSPELEMNT"/>
</dbReference>
<evidence type="ECO:0000313" key="10">
    <source>
        <dbReference type="Proteomes" id="UP000228380"/>
    </source>
</evidence>
<evidence type="ECO:0000256" key="2">
    <source>
        <dbReference type="ARBA" id="ARBA00022737"/>
    </source>
</evidence>
<evidence type="ECO:0000256" key="8">
    <source>
        <dbReference type="SAM" id="MobiDB-lite"/>
    </source>
</evidence>
<reference evidence="11" key="2">
    <citation type="submission" date="2025-08" db="UniProtKB">
        <authorList>
            <consortium name="RefSeq"/>
        </authorList>
    </citation>
    <scope>IDENTIFICATION</scope>
    <source>
        <tissue evidence="11">Young leaves</tissue>
    </source>
</reference>
<feature type="compositionally biased region" description="Basic and acidic residues" evidence="8">
    <location>
        <begin position="88"/>
        <end position="100"/>
    </location>
</feature>
<evidence type="ECO:0000313" key="11">
    <source>
        <dbReference type="RefSeq" id="XP_038985425.1"/>
    </source>
</evidence>
<dbReference type="PANTHER" id="PTHR32467">
    <property type="entry name" value="AP2-LIKE ETHYLENE-RESPONSIVE TRANSCRIPTION FACTOR"/>
    <property type="match status" value="1"/>
</dbReference>
<keyword evidence="2" id="KW-0677">Repeat</keyword>
<comment type="subcellular location">
    <subcellularLocation>
        <location evidence="1">Nucleus</location>
    </subcellularLocation>
</comment>
<dbReference type="GO" id="GO:0003677">
    <property type="term" value="F:DNA binding"/>
    <property type="evidence" value="ECO:0007669"/>
    <property type="project" value="UniProtKB-KW"/>
</dbReference>
<comment type="similarity">
    <text evidence="7">Belongs to the AP2/ERF transcription factor family. AP2 subfamily.</text>
</comment>
<dbReference type="AlphaFoldDB" id="A0A8B9AGE8"/>
<protein>
    <submittedName>
        <fullName evidence="11">AP2-like ethylene-responsive transcription factor AIL1</fullName>
    </submittedName>
</protein>
<keyword evidence="6" id="KW-0539">Nucleus</keyword>
<dbReference type="PROSITE" id="PS51032">
    <property type="entry name" value="AP2_ERF"/>
    <property type="match status" value="2"/>
</dbReference>
<feature type="region of interest" description="Disordered" evidence="8">
    <location>
        <begin position="480"/>
        <end position="527"/>
    </location>
</feature>
<dbReference type="Pfam" id="PF00847">
    <property type="entry name" value="AP2"/>
    <property type="match status" value="2"/>
</dbReference>
<evidence type="ECO:0000256" key="4">
    <source>
        <dbReference type="ARBA" id="ARBA00023125"/>
    </source>
</evidence>
<dbReference type="FunFam" id="3.30.730.10:FF:000003">
    <property type="entry name" value="AP2-like ethylene-responsive transcription factor ANT"/>
    <property type="match status" value="1"/>
</dbReference>
<keyword evidence="4" id="KW-0238">DNA-binding</keyword>
<feature type="region of interest" description="Disordered" evidence="8">
    <location>
        <begin position="1"/>
        <end position="42"/>
    </location>
</feature>
<feature type="compositionally biased region" description="Gly residues" evidence="8">
    <location>
        <begin position="31"/>
        <end position="42"/>
    </location>
</feature>
<dbReference type="RefSeq" id="XP_038985425.1">
    <property type="nucleotide sequence ID" value="XM_039129497.1"/>
</dbReference>
<proteinExistence type="inferred from homology"/>
<dbReference type="Gene3D" id="3.30.730.10">
    <property type="entry name" value="AP2/ERF domain"/>
    <property type="match status" value="2"/>
</dbReference>
<dbReference type="SMART" id="SM00380">
    <property type="entry name" value="AP2"/>
    <property type="match status" value="2"/>
</dbReference>
<feature type="domain" description="AP2/ERF" evidence="9">
    <location>
        <begin position="391"/>
        <end position="449"/>
    </location>
</feature>
<keyword evidence="10" id="KW-1185">Reference proteome</keyword>
<keyword evidence="3" id="KW-0805">Transcription regulation</keyword>